<dbReference type="EMBL" id="AOGK01000003">
    <property type="protein sequence ID" value="MDG5974628.1"/>
    <property type="molecule type" value="Genomic_DNA"/>
</dbReference>
<gene>
    <name evidence="3" type="ORF">H010_05147</name>
</gene>
<keyword evidence="1" id="KW-1133">Transmembrane helix</keyword>
<evidence type="ECO:0000313" key="4">
    <source>
        <dbReference type="Proteomes" id="UP001152876"/>
    </source>
</evidence>
<feature type="domain" description="Putative Flp pilus-assembly TadG-like N-terminal" evidence="2">
    <location>
        <begin position="16"/>
        <end position="62"/>
    </location>
</feature>
<sequence length="431" mass="44329">MRLPSRQRPCTHRQRGAVAIVLGLTIMVLIGFAGLALDLGRFFAIKTELQNGMDACALAAASQLRPGQNNPTALTKAIAYGRVFSTGGVDDPATPAGEGNTEAIKNRANFQSMVIDIAASQITFSATLAGPYEEAGAADYNTAAFAKCTYPLTGLPILFMRVLNPLLSTQTVSAMAAATLAPSASACAIPVAVCKAPGSTAASNFGLTVGQWMSPPEGAGSPYGTGNFGWIDFTPPGGGASELADLLTGPGQCDTNIGTEVGEPGSISSLDVAWNSRFGLYKPGAGNPQAGSAPPDVTGYSYTTANWTLGANAYTGTVAGQFNYGNAAANYRPYQVDPPNPYNRLTDTQHNTLGRFRRVVVAPVVDCTAWNTGGANPVVDGWACVLMLNPLLAVGDVPGLEFLGLSTNAGSPCSTNGAPGTFGPLVPQLVQ</sequence>
<name>A0A9X4SAV5_9BURK</name>
<keyword evidence="1" id="KW-0812">Transmembrane</keyword>
<comment type="caution">
    <text evidence="3">The sequence shown here is derived from an EMBL/GenBank/DDBJ whole genome shotgun (WGS) entry which is preliminary data.</text>
</comment>
<keyword evidence="4" id="KW-1185">Reference proteome</keyword>
<proteinExistence type="predicted"/>
<dbReference type="InterPro" id="IPR028087">
    <property type="entry name" value="Tad_N"/>
</dbReference>
<evidence type="ECO:0000256" key="1">
    <source>
        <dbReference type="SAM" id="Phobius"/>
    </source>
</evidence>
<accession>A0A9X4SAV5</accession>
<evidence type="ECO:0000313" key="3">
    <source>
        <dbReference type="EMBL" id="MDG5974628.1"/>
    </source>
</evidence>
<keyword evidence="1" id="KW-0472">Membrane</keyword>
<dbReference type="AlphaFoldDB" id="A0A9X4SAV5"/>
<dbReference type="RefSeq" id="WP_068172668.1">
    <property type="nucleotide sequence ID" value="NZ_AOGK01000003.1"/>
</dbReference>
<organism evidence="3 4">
    <name type="scientific">Hydrogenophaga taeniospiralis CCUG 15921</name>
    <dbReference type="NCBI Taxonomy" id="1281780"/>
    <lineage>
        <taxon>Bacteria</taxon>
        <taxon>Pseudomonadati</taxon>
        <taxon>Pseudomonadota</taxon>
        <taxon>Betaproteobacteria</taxon>
        <taxon>Burkholderiales</taxon>
        <taxon>Comamonadaceae</taxon>
        <taxon>Hydrogenophaga</taxon>
    </lineage>
</organism>
<feature type="transmembrane region" description="Helical" evidence="1">
    <location>
        <begin position="16"/>
        <end position="37"/>
    </location>
</feature>
<dbReference type="Proteomes" id="UP001152876">
    <property type="component" value="Unassembled WGS sequence"/>
</dbReference>
<dbReference type="Pfam" id="PF13400">
    <property type="entry name" value="Tad"/>
    <property type="match status" value="1"/>
</dbReference>
<protein>
    <recommendedName>
        <fullName evidence="2">Putative Flp pilus-assembly TadG-like N-terminal domain-containing protein</fullName>
    </recommendedName>
</protein>
<evidence type="ECO:0000259" key="2">
    <source>
        <dbReference type="Pfam" id="PF13400"/>
    </source>
</evidence>
<reference evidence="3" key="1">
    <citation type="submission" date="2013-01" db="EMBL/GenBank/DDBJ databases">
        <title>Genome draft of Hydrogenophaga taeniospiralis 2K1.</title>
        <authorList>
            <person name="Gomila M."/>
            <person name="Lalucat J."/>
        </authorList>
    </citation>
    <scope>NUCLEOTIDE SEQUENCE</scope>
    <source>
        <strain evidence="3">CCUG 15921</strain>
    </source>
</reference>
<dbReference type="OrthoDB" id="8595764at2"/>